<protein>
    <submittedName>
        <fullName evidence="1">Uncharacterized protein</fullName>
    </submittedName>
</protein>
<evidence type="ECO:0000313" key="2">
    <source>
        <dbReference type="Proteomes" id="UP000016928"/>
    </source>
</evidence>
<reference evidence="2" key="2">
    <citation type="journal article" date="2014" name="PLoS ONE">
        <title>Genome and Transcriptome Analysis of the Fungal Pathogen Fusarium oxysporum f. sp. cubense Causing Banana Vascular Wilt Disease.</title>
        <authorList>
            <person name="Guo L."/>
            <person name="Han L."/>
            <person name="Yang L."/>
            <person name="Zeng H."/>
            <person name="Fan D."/>
            <person name="Zhu Y."/>
            <person name="Feng Y."/>
            <person name="Wang G."/>
            <person name="Peng C."/>
            <person name="Jiang X."/>
            <person name="Zhou D."/>
            <person name="Ni P."/>
            <person name="Liang C."/>
            <person name="Liu L."/>
            <person name="Wang J."/>
            <person name="Mao C."/>
            <person name="Fang X."/>
            <person name="Peng M."/>
            <person name="Huang J."/>
        </authorList>
    </citation>
    <scope>NUCLEOTIDE SEQUENCE [LARGE SCALE GENOMIC DNA]</scope>
    <source>
        <strain evidence="2">race 1</strain>
    </source>
</reference>
<evidence type="ECO:0000313" key="1">
    <source>
        <dbReference type="EMBL" id="ENH60692.1"/>
    </source>
</evidence>
<sequence>MKDNEPDLISAHSSRVRRGRVFEDIGNLATSISGIVGEELTEGPEPFIVFAFSHSPHSPLITPVCSSRSYAQRIGTVRP</sequence>
<accession>N4TNH1</accession>
<dbReference type="EMBL" id="KB731261">
    <property type="protein sequence ID" value="ENH60692.1"/>
    <property type="molecule type" value="Genomic_DNA"/>
</dbReference>
<name>N4TNH1_FUSC1</name>
<reference evidence="2" key="1">
    <citation type="submission" date="2012-09" db="EMBL/GenBank/DDBJ databases">
        <title>Genome sequencing and comparative transcriptomics of race 1 and race 4 of banana pathogen: Fusarium oxysporum f. sp. cubense.</title>
        <authorList>
            <person name="Fang X."/>
            <person name="Huang J."/>
        </authorList>
    </citation>
    <scope>NUCLEOTIDE SEQUENCE [LARGE SCALE GENOMIC DNA]</scope>
    <source>
        <strain evidence="2">race 1</strain>
    </source>
</reference>
<gene>
    <name evidence="1" type="ORF">FOC1_g10015493</name>
</gene>
<dbReference type="VEuPathDB" id="FungiDB:FOC1_g10015493"/>
<dbReference type="Proteomes" id="UP000016928">
    <property type="component" value="Unassembled WGS sequence"/>
</dbReference>
<proteinExistence type="predicted"/>
<dbReference type="AlphaFoldDB" id="N4TNH1"/>
<organism evidence="1 2">
    <name type="scientific">Fusarium oxysporum f. sp. cubense (strain race 1)</name>
    <name type="common">Panama disease fungus</name>
    <dbReference type="NCBI Taxonomy" id="1229664"/>
    <lineage>
        <taxon>Eukaryota</taxon>
        <taxon>Fungi</taxon>
        <taxon>Dikarya</taxon>
        <taxon>Ascomycota</taxon>
        <taxon>Pezizomycotina</taxon>
        <taxon>Sordariomycetes</taxon>
        <taxon>Hypocreomycetidae</taxon>
        <taxon>Hypocreales</taxon>
        <taxon>Nectriaceae</taxon>
        <taxon>Fusarium</taxon>
        <taxon>Fusarium oxysporum species complex</taxon>
    </lineage>
</organism>
<dbReference type="HOGENOM" id="CLU_2606071_0_0_1"/>